<dbReference type="AlphaFoldDB" id="A0A6L2M326"/>
<dbReference type="GO" id="GO:0006886">
    <property type="term" value="P:intracellular protein transport"/>
    <property type="evidence" value="ECO:0007669"/>
    <property type="project" value="InterPro"/>
</dbReference>
<reference evidence="2" key="1">
    <citation type="journal article" date="2019" name="Sci. Rep.">
        <title>Draft genome of Tanacetum cinerariifolium, the natural source of mosquito coil.</title>
        <authorList>
            <person name="Yamashiro T."/>
            <person name="Shiraishi A."/>
            <person name="Satake H."/>
            <person name="Nakayama K."/>
        </authorList>
    </citation>
    <scope>NUCLEOTIDE SEQUENCE</scope>
</reference>
<dbReference type="InterPro" id="IPR012295">
    <property type="entry name" value="TBP_dom_sf"/>
</dbReference>
<feature type="domain" description="Beta-adaptin appendage C-terminal subdomain" evidence="1">
    <location>
        <begin position="38"/>
        <end position="149"/>
    </location>
</feature>
<organism evidence="2">
    <name type="scientific">Tanacetum cinerariifolium</name>
    <name type="common">Dalmatian daisy</name>
    <name type="synonym">Chrysanthemum cinerariifolium</name>
    <dbReference type="NCBI Taxonomy" id="118510"/>
    <lineage>
        <taxon>Eukaryota</taxon>
        <taxon>Viridiplantae</taxon>
        <taxon>Streptophyta</taxon>
        <taxon>Embryophyta</taxon>
        <taxon>Tracheophyta</taxon>
        <taxon>Spermatophyta</taxon>
        <taxon>Magnoliopsida</taxon>
        <taxon>eudicotyledons</taxon>
        <taxon>Gunneridae</taxon>
        <taxon>Pentapetalae</taxon>
        <taxon>asterids</taxon>
        <taxon>campanulids</taxon>
        <taxon>Asterales</taxon>
        <taxon>Asteraceae</taxon>
        <taxon>Asteroideae</taxon>
        <taxon>Anthemideae</taxon>
        <taxon>Anthemidinae</taxon>
        <taxon>Tanacetum</taxon>
    </lineage>
</organism>
<evidence type="ECO:0000259" key="1">
    <source>
        <dbReference type="SMART" id="SM01020"/>
    </source>
</evidence>
<dbReference type="Pfam" id="PF09066">
    <property type="entry name" value="B2-adapt-app_C"/>
    <property type="match status" value="1"/>
</dbReference>
<proteinExistence type="predicted"/>
<dbReference type="InterPro" id="IPR015151">
    <property type="entry name" value="B-adaptin_app_sub_C"/>
</dbReference>
<dbReference type="InterPro" id="IPR009028">
    <property type="entry name" value="Coatomer/calthrin_app_sub_C"/>
</dbReference>
<dbReference type="FunFam" id="3.30.310.10:FF:000012">
    <property type="entry name" value="Beta-adaptin-like protein"/>
    <property type="match status" value="1"/>
</dbReference>
<dbReference type="GO" id="GO:0030131">
    <property type="term" value="C:clathrin adaptor complex"/>
    <property type="evidence" value="ECO:0007669"/>
    <property type="project" value="InterPro"/>
</dbReference>
<dbReference type="Gene3D" id="3.30.310.10">
    <property type="entry name" value="TATA-Binding Protein"/>
    <property type="match status" value="1"/>
</dbReference>
<accession>A0A6L2M326</accession>
<evidence type="ECO:0000313" key="2">
    <source>
        <dbReference type="EMBL" id="GEU67849.1"/>
    </source>
</evidence>
<comment type="caution">
    <text evidence="2">The sequence shown here is derived from an EMBL/GenBank/DDBJ whole genome shotgun (WGS) entry which is preliminary data.</text>
</comment>
<sequence length="150" mass="17188">MFQNFARGPPNSLLQVAIKNNQQPAWYFNDKISMLFLFKEDGKMERGTFLETWRSLPNSKEVSNDIPDIVINNVLETIERLASLNMFFVAKRKKETHQVLYISTKVHNKFPFLIKLTLTLGSPGLKCAIKTPKPDMAALVFEALETLLRS</sequence>
<name>A0A6L2M326_TANCI</name>
<gene>
    <name evidence="2" type="ORF">Tci_039827</name>
</gene>
<dbReference type="EMBL" id="BKCJ010005641">
    <property type="protein sequence ID" value="GEU67849.1"/>
    <property type="molecule type" value="Genomic_DNA"/>
</dbReference>
<dbReference type="GO" id="GO:0016192">
    <property type="term" value="P:vesicle-mediated transport"/>
    <property type="evidence" value="ECO:0007669"/>
    <property type="project" value="InterPro"/>
</dbReference>
<dbReference type="SUPFAM" id="SSF55711">
    <property type="entry name" value="Subdomain of clathrin and coatomer appendage domain"/>
    <property type="match status" value="1"/>
</dbReference>
<dbReference type="SMART" id="SM01020">
    <property type="entry name" value="B2-adapt-app_C"/>
    <property type="match status" value="1"/>
</dbReference>
<protein>
    <submittedName>
        <fullName evidence="2">Beta-adaptin-like protein B</fullName>
    </submittedName>
</protein>